<accession>A0A8J7UHU2</accession>
<dbReference type="AlphaFoldDB" id="A0A8J7UHU2"/>
<proteinExistence type="predicted"/>
<reference evidence="1" key="1">
    <citation type="submission" date="2021-03" db="EMBL/GenBank/DDBJ databases">
        <title>Genome sequencing and assembly of Tianweitania sediminis.</title>
        <authorList>
            <person name="Chhetri G."/>
        </authorList>
    </citation>
    <scope>NUCLEOTIDE SEQUENCE</scope>
    <source>
        <strain evidence="1">Z8</strain>
    </source>
</reference>
<evidence type="ECO:0000313" key="2">
    <source>
        <dbReference type="Proteomes" id="UP000666240"/>
    </source>
</evidence>
<dbReference type="EMBL" id="JAGIYY010000004">
    <property type="protein sequence ID" value="MBP0439564.1"/>
    <property type="molecule type" value="Genomic_DNA"/>
</dbReference>
<organism evidence="1 2">
    <name type="scientific">Tianweitania sediminis</name>
    <dbReference type="NCBI Taxonomy" id="1502156"/>
    <lineage>
        <taxon>Bacteria</taxon>
        <taxon>Pseudomonadati</taxon>
        <taxon>Pseudomonadota</taxon>
        <taxon>Alphaproteobacteria</taxon>
        <taxon>Hyphomicrobiales</taxon>
        <taxon>Phyllobacteriaceae</taxon>
        <taxon>Tianweitania</taxon>
    </lineage>
</organism>
<dbReference type="RefSeq" id="WP_209335608.1">
    <property type="nucleotide sequence ID" value="NZ_JAGIYY010000004.1"/>
</dbReference>
<evidence type="ECO:0000313" key="1">
    <source>
        <dbReference type="EMBL" id="MBP0439564.1"/>
    </source>
</evidence>
<sequence length="84" mass="9480">MIKDPAEKIQAFIESGVEPEVPLKRLVLKLSGRVADPHVAAELNDEMNRRLEDLLLDRALQQVSKEGREEALRSLLRLVTAGRH</sequence>
<protein>
    <submittedName>
        <fullName evidence="1">Uncharacterized protein</fullName>
    </submittedName>
</protein>
<keyword evidence="2" id="KW-1185">Reference proteome</keyword>
<gene>
    <name evidence="1" type="ORF">J5Y06_12960</name>
</gene>
<name>A0A8J7UHU2_9HYPH</name>
<dbReference type="Proteomes" id="UP000666240">
    <property type="component" value="Unassembled WGS sequence"/>
</dbReference>
<comment type="caution">
    <text evidence="1">The sequence shown here is derived from an EMBL/GenBank/DDBJ whole genome shotgun (WGS) entry which is preliminary data.</text>
</comment>